<proteinExistence type="predicted"/>
<dbReference type="EMBL" id="VSRR010149327">
    <property type="protein sequence ID" value="MPD06080.1"/>
    <property type="molecule type" value="Genomic_DNA"/>
</dbReference>
<keyword evidence="2" id="KW-1185">Reference proteome</keyword>
<evidence type="ECO:0000313" key="1">
    <source>
        <dbReference type="EMBL" id="MPD06080.1"/>
    </source>
</evidence>
<name>A0A5B7KFW8_PORTR</name>
<dbReference type="Proteomes" id="UP000324222">
    <property type="component" value="Unassembled WGS sequence"/>
</dbReference>
<dbReference type="AlphaFoldDB" id="A0A5B7KFW8"/>
<comment type="caution">
    <text evidence="1">The sequence shown here is derived from an EMBL/GenBank/DDBJ whole genome shotgun (WGS) entry which is preliminary data.</text>
</comment>
<sequence>MAGAWMLISFVLATIYRSNLKAMLILPYINLPFNSVEELVQTDILCYVLEESAAEPGTAVNKLQKQLVIHGDDVRAARDFHQGKMAAISSTFTLWTLTVYGSMATFTRGTIDRCSSFFSFLFIAT</sequence>
<accession>A0A5B7KFW8</accession>
<protein>
    <recommendedName>
        <fullName evidence="3">Ionotropic glutamate receptor C-terminal domain-containing protein</fullName>
    </recommendedName>
</protein>
<reference evidence="1 2" key="1">
    <citation type="submission" date="2019-05" db="EMBL/GenBank/DDBJ databases">
        <title>Another draft genome of Portunus trituberculatus and its Hox gene families provides insights of decapod evolution.</title>
        <authorList>
            <person name="Jeong J.-H."/>
            <person name="Song I."/>
            <person name="Kim S."/>
            <person name="Choi T."/>
            <person name="Kim D."/>
            <person name="Ryu S."/>
            <person name="Kim W."/>
        </authorList>
    </citation>
    <scope>NUCLEOTIDE SEQUENCE [LARGE SCALE GENOMIC DNA]</scope>
    <source>
        <tissue evidence="1">Muscle</tissue>
    </source>
</reference>
<evidence type="ECO:0008006" key="3">
    <source>
        <dbReference type="Google" id="ProtNLM"/>
    </source>
</evidence>
<evidence type="ECO:0000313" key="2">
    <source>
        <dbReference type="Proteomes" id="UP000324222"/>
    </source>
</evidence>
<organism evidence="1 2">
    <name type="scientific">Portunus trituberculatus</name>
    <name type="common">Swimming crab</name>
    <name type="synonym">Neptunus trituberculatus</name>
    <dbReference type="NCBI Taxonomy" id="210409"/>
    <lineage>
        <taxon>Eukaryota</taxon>
        <taxon>Metazoa</taxon>
        <taxon>Ecdysozoa</taxon>
        <taxon>Arthropoda</taxon>
        <taxon>Crustacea</taxon>
        <taxon>Multicrustacea</taxon>
        <taxon>Malacostraca</taxon>
        <taxon>Eumalacostraca</taxon>
        <taxon>Eucarida</taxon>
        <taxon>Decapoda</taxon>
        <taxon>Pleocyemata</taxon>
        <taxon>Brachyura</taxon>
        <taxon>Eubrachyura</taxon>
        <taxon>Portunoidea</taxon>
        <taxon>Portunidae</taxon>
        <taxon>Portuninae</taxon>
        <taxon>Portunus</taxon>
    </lineage>
</organism>
<dbReference type="OrthoDB" id="6342774at2759"/>
<gene>
    <name evidence="1" type="ORF">E2C01_101863</name>
</gene>